<keyword evidence="1" id="KW-1133">Transmembrane helix</keyword>
<dbReference type="Proteomes" id="UP001058872">
    <property type="component" value="Chromosome"/>
</dbReference>
<feature type="transmembrane region" description="Helical" evidence="1">
    <location>
        <begin position="37"/>
        <end position="58"/>
    </location>
</feature>
<protein>
    <submittedName>
        <fullName evidence="2">Uncharacterized protein</fullName>
    </submittedName>
</protein>
<organism evidence="2 3">
    <name type="scientific">Bradyrhizobium betae</name>
    <dbReference type="NCBI Taxonomy" id="244734"/>
    <lineage>
        <taxon>Bacteria</taxon>
        <taxon>Pseudomonadati</taxon>
        <taxon>Pseudomonadota</taxon>
        <taxon>Alphaproteobacteria</taxon>
        <taxon>Hyphomicrobiales</taxon>
        <taxon>Nitrobacteraceae</taxon>
        <taxon>Bradyrhizobium</taxon>
    </lineage>
</organism>
<name>A0AAE9SN58_9BRAD</name>
<dbReference type="AlphaFoldDB" id="A0AAE9SN58"/>
<evidence type="ECO:0000256" key="1">
    <source>
        <dbReference type="SAM" id="Phobius"/>
    </source>
</evidence>
<evidence type="ECO:0000313" key="3">
    <source>
        <dbReference type="Proteomes" id="UP001058872"/>
    </source>
</evidence>
<proteinExistence type="predicted"/>
<keyword evidence="1" id="KW-0812">Transmembrane</keyword>
<reference evidence="2" key="1">
    <citation type="submission" date="2018-04" db="EMBL/GenBank/DDBJ databases">
        <title>Genomes of Endosymbiotic and Endophytic Bradyrhizobium Publication status.</title>
        <authorList>
            <person name="Guha S."/>
            <person name="Jorrin B."/>
            <person name="Sarkar M."/>
            <person name="Poole P.S."/>
            <person name="DasGupta M."/>
        </authorList>
    </citation>
    <scope>NUCLEOTIDE SEQUENCE</scope>
    <source>
        <strain evidence="2">WBOS16</strain>
    </source>
</reference>
<sequence length="60" mass="6432">MVGGAAHAIAGESGNHLDRCWGWEAESEMRVASLESAVAAVTLITAIIVVLWEIKIFYGM</sequence>
<keyword evidence="1" id="KW-0472">Membrane</keyword>
<evidence type="ECO:0000313" key="2">
    <source>
        <dbReference type="EMBL" id="UUO64140.1"/>
    </source>
</evidence>
<dbReference type="EMBL" id="CP028989">
    <property type="protein sequence ID" value="UUO64140.1"/>
    <property type="molecule type" value="Genomic_DNA"/>
</dbReference>
<accession>A0AAE9SN58</accession>
<gene>
    <name evidence="2" type="ORF">DCM83_02130</name>
</gene>